<feature type="compositionally biased region" description="Polar residues" evidence="1">
    <location>
        <begin position="32"/>
        <end position="41"/>
    </location>
</feature>
<evidence type="ECO:0000313" key="3">
    <source>
        <dbReference type="Proteomes" id="UP001141253"/>
    </source>
</evidence>
<proteinExistence type="predicted"/>
<keyword evidence="3" id="KW-1185">Reference proteome</keyword>
<dbReference type="Proteomes" id="UP001141253">
    <property type="component" value="Chromosome 5"/>
</dbReference>
<protein>
    <submittedName>
        <fullName evidence="2">Uncharacterized protein</fullName>
    </submittedName>
</protein>
<accession>A0ABQ9CGJ5</accession>
<evidence type="ECO:0000256" key="1">
    <source>
        <dbReference type="SAM" id="MobiDB-lite"/>
    </source>
</evidence>
<name>A0ABQ9CGJ5_9ROSI</name>
<comment type="caution">
    <text evidence="2">The sequence shown here is derived from an EMBL/GenBank/DDBJ whole genome shotgun (WGS) entry which is preliminary data.</text>
</comment>
<reference evidence="2" key="1">
    <citation type="submission" date="2022-10" db="EMBL/GenBank/DDBJ databases">
        <authorList>
            <person name="Hyden B.L."/>
            <person name="Feng K."/>
            <person name="Yates T."/>
            <person name="Jawdy S."/>
            <person name="Smart L.B."/>
            <person name="Muchero W."/>
        </authorList>
    </citation>
    <scope>NUCLEOTIDE SEQUENCE</scope>
    <source>
        <tissue evidence="2">Shoot tip</tissue>
    </source>
</reference>
<dbReference type="EMBL" id="JAPFFI010000003">
    <property type="protein sequence ID" value="KAJ6398736.1"/>
    <property type="molecule type" value="Genomic_DNA"/>
</dbReference>
<sequence>MGMASQKVFSEPVTIAYAAQGRGPNRPFHQRLSGTTSESPLSSFSNYCLRLVFYAPIVSTDSSVLTHAMVQQMIVSAFTALGLQGIIPTSTPLLVDSGASNHRTDSTTDLHDVHEYDGTQSIQIANDSTLPITTVGNLDSSIKDVFVRP</sequence>
<gene>
    <name evidence="2" type="ORF">OIU77_019498</name>
</gene>
<reference evidence="2" key="2">
    <citation type="journal article" date="2023" name="Int. J. Mol. Sci.">
        <title>De Novo Assembly and Annotation of 11 Diverse Shrub Willow (Salix) Genomes Reveals Novel Gene Organization in Sex-Linked Regions.</title>
        <authorList>
            <person name="Hyden B."/>
            <person name="Feng K."/>
            <person name="Yates T.B."/>
            <person name="Jawdy S."/>
            <person name="Cereghino C."/>
            <person name="Smart L.B."/>
            <person name="Muchero W."/>
        </authorList>
    </citation>
    <scope>NUCLEOTIDE SEQUENCE</scope>
    <source>
        <tissue evidence="2">Shoot tip</tissue>
    </source>
</reference>
<feature type="region of interest" description="Disordered" evidence="1">
    <location>
        <begin position="20"/>
        <end position="41"/>
    </location>
</feature>
<evidence type="ECO:0000313" key="2">
    <source>
        <dbReference type="EMBL" id="KAJ6398736.1"/>
    </source>
</evidence>
<organism evidence="2 3">
    <name type="scientific">Salix suchowensis</name>
    <dbReference type="NCBI Taxonomy" id="1278906"/>
    <lineage>
        <taxon>Eukaryota</taxon>
        <taxon>Viridiplantae</taxon>
        <taxon>Streptophyta</taxon>
        <taxon>Embryophyta</taxon>
        <taxon>Tracheophyta</taxon>
        <taxon>Spermatophyta</taxon>
        <taxon>Magnoliopsida</taxon>
        <taxon>eudicotyledons</taxon>
        <taxon>Gunneridae</taxon>
        <taxon>Pentapetalae</taxon>
        <taxon>rosids</taxon>
        <taxon>fabids</taxon>
        <taxon>Malpighiales</taxon>
        <taxon>Salicaceae</taxon>
        <taxon>Saliceae</taxon>
        <taxon>Salix</taxon>
    </lineage>
</organism>